<dbReference type="PANTHER" id="PTHR10569:SF2">
    <property type="entry name" value="GLYCOGEN DEBRANCHING ENZYME"/>
    <property type="match status" value="1"/>
</dbReference>
<evidence type="ECO:0000259" key="2">
    <source>
        <dbReference type="Pfam" id="PF12439"/>
    </source>
</evidence>
<organism evidence="3 4">
    <name type="scientific">Candidatus Coprenecus avistercoris</name>
    <dbReference type="NCBI Taxonomy" id="2840730"/>
    <lineage>
        <taxon>Bacteria</taxon>
        <taxon>Pseudomonadati</taxon>
        <taxon>Bacteroidota</taxon>
        <taxon>Bacteroidia</taxon>
        <taxon>Bacteroidales</taxon>
        <taxon>Rikenellaceae</taxon>
        <taxon>Rikenellaceae incertae sedis</taxon>
        <taxon>Candidatus Coprenecus</taxon>
    </lineage>
</organism>
<feature type="domain" description="Glycogen debranching enzyme C-terminal" evidence="1">
    <location>
        <begin position="278"/>
        <end position="634"/>
    </location>
</feature>
<reference evidence="3" key="2">
    <citation type="journal article" date="2021" name="PeerJ">
        <title>Extensive microbial diversity within the chicken gut microbiome revealed by metagenomics and culture.</title>
        <authorList>
            <person name="Gilroy R."/>
            <person name="Ravi A."/>
            <person name="Getino M."/>
            <person name="Pursley I."/>
            <person name="Horton D.L."/>
            <person name="Alikhan N.F."/>
            <person name="Baker D."/>
            <person name="Gharbi K."/>
            <person name="Hall N."/>
            <person name="Watson M."/>
            <person name="Adriaenssens E.M."/>
            <person name="Foster-Nyarko E."/>
            <person name="Jarju S."/>
            <person name="Secka A."/>
            <person name="Antonio M."/>
            <person name="Oren A."/>
            <person name="Chaudhuri R.R."/>
            <person name="La Ragione R."/>
            <person name="Hildebrand F."/>
            <person name="Pallen M.J."/>
        </authorList>
    </citation>
    <scope>NUCLEOTIDE SEQUENCE</scope>
    <source>
        <strain evidence="3">ChiHjej13B12-12457</strain>
    </source>
</reference>
<sequence length="647" mass="74442">MSYLKFDKEELVNLEYSLVREVLATNKTGGYLNTTLVGCNTRKYHGLFVLPVKNFDNRRYVLLSSLDETLIQHGREFNLGIHCYGKNNYEPRGHKYIVDFEFDKYPTITYRVGGILFSKSMLFLHNKEQLLIKYTLLDAHSATTLRLRPFLSFREIHTLTHANEDAERGYVTVENGAAYRLYDGFPTVNLQLNKQNDYFHNPDWYYNIEYLEEKRRGFEYQEDLYTPGYFELPIKKGESIVVSVSTSPVAAKGLSGVFTREAARRISLQSYDDCLHRAAKQFIVNTGKGLKEIYAGYTWLGKGLRETFISLPGLTLFADGDTAQFEEVLDSTFKIYNHQLLHGSKQVDAALWLFWVVQQYAAFTGDAQGTWLKYRAKLKAILKSFLDGGRMGVSLSDNCLLWARMNGVAMTWMNAYDKDGVPVTERSGFQVETNAFWYNAVSYMIDMETKYGSDTRFVYQLQAVKDKLDANFYNVFWCEERQHLADYVDENGQNVFTRPNQIFACSLDYSPLSEEVKGKIMEAVKRELLTERGIRTLSPKNSLYKGVYDGNQDQRDHSYHQGSTRVWLLTYYIEAMLKLYGGMFVRRATELINAFEEDIERHGVGAICELYDGDPPHNPHGAISSAVATASLLRSEYLVNKYKTEEL</sequence>
<dbReference type="InterPro" id="IPR012341">
    <property type="entry name" value="6hp_glycosidase-like_sf"/>
</dbReference>
<protein>
    <submittedName>
        <fullName evidence="3">Glycogen debranching enzyme N-terminal domain-containing protein</fullName>
    </submittedName>
</protein>
<dbReference type="EMBL" id="DVHI01000074">
    <property type="protein sequence ID" value="HIR63028.1"/>
    <property type="molecule type" value="Genomic_DNA"/>
</dbReference>
<comment type="caution">
    <text evidence="3">The sequence shown here is derived from an EMBL/GenBank/DDBJ whole genome shotgun (WGS) entry which is preliminary data.</text>
</comment>
<reference evidence="3" key="1">
    <citation type="submission" date="2020-10" db="EMBL/GenBank/DDBJ databases">
        <authorList>
            <person name="Gilroy R."/>
        </authorList>
    </citation>
    <scope>NUCLEOTIDE SEQUENCE</scope>
    <source>
        <strain evidence="3">ChiHjej13B12-12457</strain>
    </source>
</reference>
<dbReference type="InterPro" id="IPR032790">
    <property type="entry name" value="GDE_C"/>
</dbReference>
<gene>
    <name evidence="3" type="ORF">IAC94_05855</name>
</gene>
<dbReference type="PANTHER" id="PTHR10569">
    <property type="entry name" value="GLYCOGEN DEBRANCHING ENZYME"/>
    <property type="match status" value="1"/>
</dbReference>
<dbReference type="Gene3D" id="1.50.10.10">
    <property type="match status" value="1"/>
</dbReference>
<accession>A0A9D1E1V9</accession>
<feature type="domain" description="Glycogen debranching enzyme bacterial and archaeal type N-terminal" evidence="2">
    <location>
        <begin position="20"/>
        <end position="240"/>
    </location>
</feature>
<dbReference type="InterPro" id="IPR024742">
    <property type="entry name" value="Glycogen_debranch_N"/>
</dbReference>
<dbReference type="AlphaFoldDB" id="A0A9D1E1V9"/>
<dbReference type="Pfam" id="PF06202">
    <property type="entry name" value="GDE_C"/>
    <property type="match status" value="1"/>
</dbReference>
<dbReference type="SUPFAM" id="SSF48208">
    <property type="entry name" value="Six-hairpin glycosidases"/>
    <property type="match status" value="1"/>
</dbReference>
<evidence type="ECO:0000313" key="3">
    <source>
        <dbReference type="EMBL" id="HIR63028.1"/>
    </source>
</evidence>
<dbReference type="InterPro" id="IPR010401">
    <property type="entry name" value="AGL/Gdb1"/>
</dbReference>
<evidence type="ECO:0000313" key="4">
    <source>
        <dbReference type="Proteomes" id="UP000886744"/>
    </source>
</evidence>
<dbReference type="GO" id="GO:0004134">
    <property type="term" value="F:4-alpha-glucanotransferase activity"/>
    <property type="evidence" value="ECO:0007669"/>
    <property type="project" value="InterPro"/>
</dbReference>
<dbReference type="Proteomes" id="UP000886744">
    <property type="component" value="Unassembled WGS sequence"/>
</dbReference>
<dbReference type="GO" id="GO:0004135">
    <property type="term" value="F:amylo-alpha-1,6-glucosidase activity"/>
    <property type="evidence" value="ECO:0007669"/>
    <property type="project" value="InterPro"/>
</dbReference>
<evidence type="ECO:0000259" key="1">
    <source>
        <dbReference type="Pfam" id="PF06202"/>
    </source>
</evidence>
<dbReference type="Pfam" id="PF12439">
    <property type="entry name" value="GDE_N"/>
    <property type="match status" value="1"/>
</dbReference>
<proteinExistence type="predicted"/>
<dbReference type="InterPro" id="IPR008928">
    <property type="entry name" value="6-hairpin_glycosidase_sf"/>
</dbReference>
<name>A0A9D1E1V9_9BACT</name>
<dbReference type="GO" id="GO:0005980">
    <property type="term" value="P:glycogen catabolic process"/>
    <property type="evidence" value="ECO:0007669"/>
    <property type="project" value="InterPro"/>
</dbReference>